<reference evidence="1 2" key="1">
    <citation type="submission" date="2009-10" db="EMBL/GenBank/DDBJ databases">
        <authorList>
            <person name="Weinstock G."/>
            <person name="Sodergren E."/>
            <person name="Clifton S."/>
            <person name="Fulton L."/>
            <person name="Fulton B."/>
            <person name="Courtney L."/>
            <person name="Fronick C."/>
            <person name="Harrison M."/>
            <person name="Strong C."/>
            <person name="Farmer C."/>
            <person name="Delahaunty K."/>
            <person name="Markovic C."/>
            <person name="Hall O."/>
            <person name="Minx P."/>
            <person name="Tomlinson C."/>
            <person name="Mitreva M."/>
            <person name="Nelson J."/>
            <person name="Hou S."/>
            <person name="Wollam A."/>
            <person name="Pepin K.H."/>
            <person name="Johnson M."/>
            <person name="Bhonagiri V."/>
            <person name="Nash W.E."/>
            <person name="Warren W."/>
            <person name="Chinwalla A."/>
            <person name="Mardis E.R."/>
            <person name="Wilson R.K."/>
        </authorList>
    </citation>
    <scope>NUCLEOTIDE SEQUENCE [LARGE SCALE GENOMIC DNA]</scope>
    <source>
        <strain evidence="1 2">F0309</strain>
    </source>
</reference>
<proteinExistence type="predicted"/>
<dbReference type="Proteomes" id="UP000003150">
    <property type="component" value="Unassembled WGS sequence"/>
</dbReference>
<comment type="caution">
    <text evidence="1">The sequence shown here is derived from an EMBL/GenBank/DDBJ whole genome shotgun (WGS) entry which is preliminary data.</text>
</comment>
<dbReference type="EMBL" id="ACYT02000070">
    <property type="protein sequence ID" value="EFF79293.1"/>
    <property type="molecule type" value="Genomic_DNA"/>
</dbReference>
<evidence type="ECO:0000313" key="2">
    <source>
        <dbReference type="Proteomes" id="UP000003150"/>
    </source>
</evidence>
<sequence length="93" mass="10057">MLVRGDASSVVSSARMLADETFSWRRGAAIVSEFPSLRNFGARRGCSSSPVDACVSDAALPANWGVRRRAFRCLGSVALTTCRLLALRHTWIG</sequence>
<protein>
    <submittedName>
        <fullName evidence="1">Uncharacterized protein</fullName>
    </submittedName>
</protein>
<dbReference type="HOGENOM" id="CLU_2393264_0_0_11"/>
<gene>
    <name evidence="1" type="ORF">HMPREF0970_01841</name>
</gene>
<name>D4U0U7_9ACTO</name>
<accession>D4U0U7</accession>
<organism evidence="1 2">
    <name type="scientific">Schaalia odontolytica F0309</name>
    <dbReference type="NCBI Taxonomy" id="649742"/>
    <lineage>
        <taxon>Bacteria</taxon>
        <taxon>Bacillati</taxon>
        <taxon>Actinomycetota</taxon>
        <taxon>Actinomycetes</taxon>
        <taxon>Actinomycetales</taxon>
        <taxon>Actinomycetaceae</taxon>
        <taxon>Schaalia</taxon>
    </lineage>
</organism>
<evidence type="ECO:0000313" key="1">
    <source>
        <dbReference type="EMBL" id="EFF79293.1"/>
    </source>
</evidence>
<dbReference type="AlphaFoldDB" id="D4U0U7"/>